<name>A0A1D8N3K0_YARLL</name>
<dbReference type="GeneID" id="94582282"/>
<organism evidence="1 2">
    <name type="scientific">Yarrowia lipolytica</name>
    <name type="common">Candida lipolytica</name>
    <dbReference type="NCBI Taxonomy" id="4952"/>
    <lineage>
        <taxon>Eukaryota</taxon>
        <taxon>Fungi</taxon>
        <taxon>Dikarya</taxon>
        <taxon>Ascomycota</taxon>
        <taxon>Saccharomycotina</taxon>
        <taxon>Dipodascomycetes</taxon>
        <taxon>Dipodascales</taxon>
        <taxon>Dipodascales incertae sedis</taxon>
        <taxon>Yarrowia</taxon>
    </lineage>
</organism>
<dbReference type="Proteomes" id="UP000182444">
    <property type="component" value="Chromosome 1A"/>
</dbReference>
<dbReference type="EMBL" id="CP017553">
    <property type="protein sequence ID" value="AOW00209.1"/>
    <property type="molecule type" value="Genomic_DNA"/>
</dbReference>
<proteinExistence type="predicted"/>
<evidence type="ECO:0000313" key="1">
    <source>
        <dbReference type="EMBL" id="AOW00209.1"/>
    </source>
</evidence>
<dbReference type="VEuPathDB" id="FungiDB:YALI1_A03579g"/>
<protein>
    <submittedName>
        <fullName evidence="1">Uncharacterized protein</fullName>
    </submittedName>
</protein>
<sequence length="145" mass="16768">MGYKPISITTPNKGCFRYGTGVCLKSILSSRFVILYRFCSVVFNLYSNDQLPPYQSIHVLSRLEVGLVCSRMDRRRCNSCENNFGSHSAPYIRFIAMTTMSRRYAAETQMNKRVKSRWTTGSVPTRPVFRIARSNCHKEWESCLM</sequence>
<evidence type="ECO:0000313" key="2">
    <source>
        <dbReference type="Proteomes" id="UP000182444"/>
    </source>
</evidence>
<dbReference type="AlphaFoldDB" id="A0A1D8N3K0"/>
<reference evidence="1 2" key="1">
    <citation type="journal article" date="2016" name="PLoS ONE">
        <title>Sequence Assembly of Yarrowia lipolytica Strain W29/CLIB89 Shows Transposable Element Diversity.</title>
        <authorList>
            <person name="Magnan C."/>
            <person name="Yu J."/>
            <person name="Chang I."/>
            <person name="Jahn E."/>
            <person name="Kanomata Y."/>
            <person name="Wu J."/>
            <person name="Zeller M."/>
            <person name="Oakes M."/>
            <person name="Baldi P."/>
            <person name="Sandmeyer S."/>
        </authorList>
    </citation>
    <scope>NUCLEOTIDE SEQUENCE [LARGE SCALE GENOMIC DNA]</scope>
    <source>
        <strain evidence="2">CLIB89(W29)</strain>
    </source>
</reference>
<accession>A0A1D8N3K0</accession>
<dbReference type="RefSeq" id="XP_068137723.1">
    <property type="nucleotide sequence ID" value="XM_068281622.1"/>
</dbReference>
<gene>
    <name evidence="1" type="ORF">YALI1_A03579g</name>
</gene>